<feature type="chain" id="PRO_5045179666" description="Outer membrane lipoprotein" evidence="1">
    <location>
        <begin position="18"/>
        <end position="122"/>
    </location>
</feature>
<keyword evidence="3" id="KW-1185">Reference proteome</keyword>
<evidence type="ECO:0000313" key="2">
    <source>
        <dbReference type="EMBL" id="MFC0268596.1"/>
    </source>
</evidence>
<dbReference type="RefSeq" id="WP_156826661.1">
    <property type="nucleotide sequence ID" value="NZ_JBHLVX010000043.1"/>
</dbReference>
<sequence length="122" mass="13554">MAFQFKNVVMSVGAALAAVSLSGCSLLQFLHSEAQPAQNEAVAQEAPKLVGYKGMRMCQPYQDGMWGSFMMVGTVVSIDSPWNMHINVLRAESMDNSSIEMTGYPRLIVDQRQKWYPCEGRT</sequence>
<evidence type="ECO:0000313" key="3">
    <source>
        <dbReference type="Proteomes" id="UP001589814"/>
    </source>
</evidence>
<comment type="caution">
    <text evidence="2">The sequence shown here is derived from an EMBL/GenBank/DDBJ whole genome shotgun (WGS) entry which is preliminary data.</text>
</comment>
<keyword evidence="1" id="KW-0732">Signal</keyword>
<name>A0ABV6G5A2_9GAMM</name>
<dbReference type="PROSITE" id="PS51257">
    <property type="entry name" value="PROKAR_LIPOPROTEIN"/>
    <property type="match status" value="1"/>
</dbReference>
<reference evidence="2 3" key="1">
    <citation type="submission" date="2024-09" db="EMBL/GenBank/DDBJ databases">
        <authorList>
            <person name="Sun Q."/>
            <person name="Mori K."/>
        </authorList>
    </citation>
    <scope>NUCLEOTIDE SEQUENCE [LARGE SCALE GENOMIC DNA]</scope>
    <source>
        <strain evidence="2 3">CCM 7415</strain>
    </source>
</reference>
<feature type="signal peptide" evidence="1">
    <location>
        <begin position="1"/>
        <end position="17"/>
    </location>
</feature>
<gene>
    <name evidence="2" type="ORF">ACFFHW_11495</name>
</gene>
<evidence type="ECO:0008006" key="4">
    <source>
        <dbReference type="Google" id="ProtNLM"/>
    </source>
</evidence>
<accession>A0ABV6G5A2</accession>
<protein>
    <recommendedName>
        <fullName evidence="4">Outer membrane lipoprotein</fullName>
    </recommendedName>
</protein>
<proteinExistence type="predicted"/>
<organism evidence="2 3">
    <name type="scientific">Kushneria aurantia</name>
    <dbReference type="NCBI Taxonomy" id="504092"/>
    <lineage>
        <taxon>Bacteria</taxon>
        <taxon>Pseudomonadati</taxon>
        <taxon>Pseudomonadota</taxon>
        <taxon>Gammaproteobacteria</taxon>
        <taxon>Oceanospirillales</taxon>
        <taxon>Halomonadaceae</taxon>
        <taxon>Kushneria</taxon>
    </lineage>
</organism>
<dbReference type="Proteomes" id="UP001589814">
    <property type="component" value="Unassembled WGS sequence"/>
</dbReference>
<dbReference type="EMBL" id="JBHLVX010000043">
    <property type="protein sequence ID" value="MFC0268596.1"/>
    <property type="molecule type" value="Genomic_DNA"/>
</dbReference>
<evidence type="ECO:0000256" key="1">
    <source>
        <dbReference type="SAM" id="SignalP"/>
    </source>
</evidence>